<protein>
    <recommendedName>
        <fullName evidence="7">T-complex protein 1 subunit delta</fullName>
    </recommendedName>
</protein>
<dbReference type="InterPro" id="IPR027413">
    <property type="entry name" value="GROEL-like_equatorial_sf"/>
</dbReference>
<dbReference type="Pfam" id="PF00118">
    <property type="entry name" value="Cpn60_TCP1"/>
    <property type="match status" value="1"/>
</dbReference>
<accession>A0A180G6M1</accession>
<evidence type="ECO:0000256" key="3">
    <source>
        <dbReference type="ARBA" id="ARBA00023186"/>
    </source>
</evidence>
<evidence type="ECO:0000256" key="1">
    <source>
        <dbReference type="ARBA" id="ARBA00022741"/>
    </source>
</evidence>
<dbReference type="Gene3D" id="1.10.560.10">
    <property type="entry name" value="GroEL-like equatorial domain"/>
    <property type="match status" value="1"/>
</dbReference>
<dbReference type="InterPro" id="IPR017998">
    <property type="entry name" value="Chaperone_TCP-1"/>
</dbReference>
<organism evidence="4">
    <name type="scientific">Puccinia triticina (isolate 1-1 / race 1 (BBBD))</name>
    <name type="common">Brown leaf rust fungus</name>
    <dbReference type="NCBI Taxonomy" id="630390"/>
    <lineage>
        <taxon>Eukaryota</taxon>
        <taxon>Fungi</taxon>
        <taxon>Dikarya</taxon>
        <taxon>Basidiomycota</taxon>
        <taxon>Pucciniomycotina</taxon>
        <taxon>Pucciniomycetes</taxon>
        <taxon>Pucciniales</taxon>
        <taxon>Pucciniaceae</taxon>
        <taxon>Puccinia</taxon>
    </lineage>
</organism>
<evidence type="ECO:0008006" key="7">
    <source>
        <dbReference type="Google" id="ProtNLM"/>
    </source>
</evidence>
<dbReference type="PANTHER" id="PTHR11353">
    <property type="entry name" value="CHAPERONIN"/>
    <property type="match status" value="1"/>
</dbReference>
<dbReference type="STRING" id="630390.A0A180G6M1"/>
<gene>
    <name evidence="4" type="ORF">PTTG_29072</name>
</gene>
<evidence type="ECO:0000313" key="4">
    <source>
        <dbReference type="EMBL" id="OAV88306.1"/>
    </source>
</evidence>
<dbReference type="GO" id="GO:0140662">
    <property type="term" value="F:ATP-dependent protein folding chaperone"/>
    <property type="evidence" value="ECO:0007669"/>
    <property type="project" value="InterPro"/>
</dbReference>
<dbReference type="InterPro" id="IPR027410">
    <property type="entry name" value="TCP-1-like_intermed_sf"/>
</dbReference>
<keyword evidence="3" id="KW-0143">Chaperone</keyword>
<reference evidence="5 6" key="3">
    <citation type="journal article" date="2017" name="G3 (Bethesda)">
        <title>Comparative analysis highlights variable genome content of wheat rusts and divergence of the mating loci.</title>
        <authorList>
            <person name="Cuomo C.A."/>
            <person name="Bakkeren G."/>
            <person name="Khalil H.B."/>
            <person name="Panwar V."/>
            <person name="Joly D."/>
            <person name="Linning R."/>
            <person name="Sakthikumar S."/>
            <person name="Song X."/>
            <person name="Adiconis X."/>
            <person name="Fan L."/>
            <person name="Goldberg J.M."/>
            <person name="Levin J.Z."/>
            <person name="Young S."/>
            <person name="Zeng Q."/>
            <person name="Anikster Y."/>
            <person name="Bruce M."/>
            <person name="Wang M."/>
            <person name="Yin C."/>
            <person name="McCallum B."/>
            <person name="Szabo L.J."/>
            <person name="Hulbert S."/>
            <person name="Chen X."/>
            <person name="Fellers J.P."/>
        </authorList>
    </citation>
    <scope>NUCLEOTIDE SEQUENCE</scope>
    <source>
        <strain evidence="6">Isolate 1-1 / race 1 (BBBD)</strain>
        <strain evidence="5">isolate 1-1 / race 1 (BBBD)</strain>
    </source>
</reference>
<dbReference type="SUPFAM" id="SSF48592">
    <property type="entry name" value="GroEL equatorial domain-like"/>
    <property type="match status" value="1"/>
</dbReference>
<dbReference type="Gene3D" id="3.30.260.10">
    <property type="entry name" value="TCP-1-like chaperonin intermediate domain"/>
    <property type="match status" value="1"/>
</dbReference>
<dbReference type="EMBL" id="ADAS02000188">
    <property type="protein sequence ID" value="OAV88306.1"/>
    <property type="molecule type" value="Genomic_DNA"/>
</dbReference>
<evidence type="ECO:0000313" key="6">
    <source>
        <dbReference type="Proteomes" id="UP000005240"/>
    </source>
</evidence>
<sequence length="189" mass="20692">MPKQMQKLLVELLAAQDVYTDDGPASVVILAGSLLDAAEKLLATGFHPTSIAESFSRAAIKSVGFLVTIPTLVDLNDCDLSIRTVSTSLNSKIVSQHYFNLAPMAAISSGHRKLTNFALAAGRKDNQLGRSPDQLGHCGIHGHHGHPYYHCLRLIRPQHARHYLCLAKERQIIVIESFPDAQSSSESRR</sequence>
<proteinExistence type="predicted"/>
<dbReference type="Proteomes" id="UP000005240">
    <property type="component" value="Unassembled WGS sequence"/>
</dbReference>
<keyword evidence="1" id="KW-0547">Nucleotide-binding</keyword>
<keyword evidence="2" id="KW-0067">ATP-binding</keyword>
<dbReference type="OrthoDB" id="10248520at2759"/>
<reference evidence="4" key="1">
    <citation type="submission" date="2009-11" db="EMBL/GenBank/DDBJ databases">
        <authorList>
            <consortium name="The Broad Institute Genome Sequencing Platform"/>
            <person name="Ward D."/>
            <person name="Feldgarden M."/>
            <person name="Earl A."/>
            <person name="Young S.K."/>
            <person name="Zeng Q."/>
            <person name="Koehrsen M."/>
            <person name="Alvarado L."/>
            <person name="Berlin A."/>
            <person name="Bochicchio J."/>
            <person name="Borenstein D."/>
            <person name="Chapman S.B."/>
            <person name="Chen Z."/>
            <person name="Engels R."/>
            <person name="Freedman E."/>
            <person name="Gellesch M."/>
            <person name="Goldberg J."/>
            <person name="Griggs A."/>
            <person name="Gujja S."/>
            <person name="Heilman E."/>
            <person name="Heiman D."/>
            <person name="Hepburn T."/>
            <person name="Howarth C."/>
            <person name="Jen D."/>
            <person name="Larson L."/>
            <person name="Lewis B."/>
            <person name="Mehta T."/>
            <person name="Park D."/>
            <person name="Pearson M."/>
            <person name="Roberts A."/>
            <person name="Saif S."/>
            <person name="Shea T."/>
            <person name="Shenoy N."/>
            <person name="Sisk P."/>
            <person name="Stolte C."/>
            <person name="Sykes S."/>
            <person name="Thomson T."/>
            <person name="Walk T."/>
            <person name="White J."/>
            <person name="Yandava C."/>
            <person name="Izard J."/>
            <person name="Baranova O.V."/>
            <person name="Blanton J.M."/>
            <person name="Tanner A.C."/>
            <person name="Dewhirst F.E."/>
            <person name="Haas B."/>
            <person name="Nusbaum C."/>
            <person name="Birren B."/>
        </authorList>
    </citation>
    <scope>NUCLEOTIDE SEQUENCE [LARGE SCALE GENOMIC DNA]</scope>
    <source>
        <strain evidence="4">1-1 BBBD Race 1</strain>
    </source>
</reference>
<dbReference type="AlphaFoldDB" id="A0A180G6M1"/>
<evidence type="ECO:0000313" key="5">
    <source>
        <dbReference type="EnsemblFungi" id="PTTG_29072-t43_1-p1"/>
    </source>
</evidence>
<name>A0A180G6M1_PUCT1</name>
<reference evidence="5" key="4">
    <citation type="submission" date="2025-05" db="UniProtKB">
        <authorList>
            <consortium name="EnsemblFungi"/>
        </authorList>
    </citation>
    <scope>IDENTIFICATION</scope>
    <source>
        <strain evidence="5">isolate 1-1 / race 1 (BBBD)</strain>
    </source>
</reference>
<dbReference type="EnsemblFungi" id="PTTG_29072-t43_1">
    <property type="protein sequence ID" value="PTTG_29072-t43_1-p1"/>
    <property type="gene ID" value="PTTG_29072"/>
</dbReference>
<evidence type="ECO:0000256" key="2">
    <source>
        <dbReference type="ARBA" id="ARBA00022840"/>
    </source>
</evidence>
<reference evidence="4" key="2">
    <citation type="submission" date="2016-05" db="EMBL/GenBank/DDBJ databases">
        <title>Comparative analysis highlights variable genome content of wheat rusts and divergence of the mating loci.</title>
        <authorList>
            <person name="Cuomo C.A."/>
            <person name="Bakkeren G."/>
            <person name="Szabo L."/>
            <person name="Khalil H."/>
            <person name="Joly D."/>
            <person name="Goldberg J."/>
            <person name="Young S."/>
            <person name="Zeng Q."/>
            <person name="Fellers J."/>
        </authorList>
    </citation>
    <scope>NUCLEOTIDE SEQUENCE [LARGE SCALE GENOMIC DNA]</scope>
    <source>
        <strain evidence="4">1-1 BBBD Race 1</strain>
    </source>
</reference>
<dbReference type="VEuPathDB" id="FungiDB:PTTG_29072"/>
<dbReference type="GO" id="GO:0005524">
    <property type="term" value="F:ATP binding"/>
    <property type="evidence" value="ECO:0007669"/>
    <property type="project" value="UniProtKB-KW"/>
</dbReference>
<keyword evidence="6" id="KW-1185">Reference proteome</keyword>
<dbReference type="InterPro" id="IPR002423">
    <property type="entry name" value="Cpn60/GroEL/TCP-1"/>
</dbReference>